<protein>
    <submittedName>
        <fullName evidence="2">Uncharacterized protein</fullName>
    </submittedName>
</protein>
<reference evidence="2 3" key="1">
    <citation type="submission" date="2016-10" db="EMBL/GenBank/DDBJ databases">
        <authorList>
            <person name="de Groot N.N."/>
        </authorList>
    </citation>
    <scope>NUCLEOTIDE SEQUENCE [LARGE SCALE GENOMIC DNA]</scope>
    <source>
        <strain evidence="2 3">CGMCC 1.8894</strain>
    </source>
</reference>
<organism evidence="2 3">
    <name type="scientific">Roseicitreum antarcticum</name>
    <dbReference type="NCBI Taxonomy" id="564137"/>
    <lineage>
        <taxon>Bacteria</taxon>
        <taxon>Pseudomonadati</taxon>
        <taxon>Pseudomonadota</taxon>
        <taxon>Alphaproteobacteria</taxon>
        <taxon>Rhodobacterales</taxon>
        <taxon>Paracoccaceae</taxon>
        <taxon>Roseicitreum</taxon>
    </lineage>
</organism>
<evidence type="ECO:0000256" key="1">
    <source>
        <dbReference type="SAM" id="Phobius"/>
    </source>
</evidence>
<dbReference type="EMBL" id="FNOM01000008">
    <property type="protein sequence ID" value="SDX42587.1"/>
    <property type="molecule type" value="Genomic_DNA"/>
</dbReference>
<sequence length="66" mass="7032">MNGNSQGRPLEMSMNSNLCAAEQTAFTMAPAGVRAEDASLPHGWWIVPAMLSGIGCWVMIARLLIG</sequence>
<dbReference type="AlphaFoldDB" id="A0A1H3BL03"/>
<keyword evidence="1" id="KW-1133">Transmembrane helix</keyword>
<keyword evidence="1" id="KW-0812">Transmembrane</keyword>
<dbReference type="Proteomes" id="UP000198539">
    <property type="component" value="Unassembled WGS sequence"/>
</dbReference>
<dbReference type="RefSeq" id="WP_092890877.1">
    <property type="nucleotide sequence ID" value="NZ_CP061498.1"/>
</dbReference>
<evidence type="ECO:0000313" key="3">
    <source>
        <dbReference type="Proteomes" id="UP000198539"/>
    </source>
</evidence>
<gene>
    <name evidence="2" type="ORF">SAMN04488238_10894</name>
</gene>
<feature type="transmembrane region" description="Helical" evidence="1">
    <location>
        <begin position="45"/>
        <end position="65"/>
    </location>
</feature>
<proteinExistence type="predicted"/>
<keyword evidence="3" id="KW-1185">Reference proteome</keyword>
<evidence type="ECO:0000313" key="2">
    <source>
        <dbReference type="EMBL" id="SDX42587.1"/>
    </source>
</evidence>
<accession>A0A1H3BL03</accession>
<keyword evidence="1" id="KW-0472">Membrane</keyword>
<name>A0A1H3BL03_9RHOB</name>